<accession>A0A5K7YSM3</accession>
<evidence type="ECO:0000313" key="6">
    <source>
        <dbReference type="Proteomes" id="UP000427906"/>
    </source>
</evidence>
<evidence type="ECO:0000313" key="5">
    <source>
        <dbReference type="EMBL" id="BBO67647.1"/>
    </source>
</evidence>
<dbReference type="SUPFAM" id="SSF55073">
    <property type="entry name" value="Nucleotide cyclase"/>
    <property type="match status" value="1"/>
</dbReference>
<keyword evidence="3" id="KW-1133">Transmembrane helix</keyword>
<dbReference type="SMART" id="SM00267">
    <property type="entry name" value="GGDEF"/>
    <property type="match status" value="1"/>
</dbReference>
<reference evidence="5 6" key="1">
    <citation type="submission" date="2019-11" db="EMBL/GenBank/DDBJ databases">
        <title>Comparative genomics of hydrocarbon-degrading Desulfosarcina strains.</title>
        <authorList>
            <person name="Watanabe M."/>
            <person name="Kojima H."/>
            <person name="Fukui M."/>
        </authorList>
    </citation>
    <scope>NUCLEOTIDE SEQUENCE [LARGE SCALE GENOMIC DNA]</scope>
    <source>
        <strain evidence="5 6">PL12</strain>
    </source>
</reference>
<dbReference type="InterPro" id="IPR050469">
    <property type="entry name" value="Diguanylate_Cyclase"/>
</dbReference>
<dbReference type="GO" id="GO:0052621">
    <property type="term" value="F:diguanylate cyclase activity"/>
    <property type="evidence" value="ECO:0007669"/>
    <property type="project" value="UniProtKB-EC"/>
</dbReference>
<dbReference type="Pfam" id="PF00990">
    <property type="entry name" value="GGDEF"/>
    <property type="match status" value="1"/>
</dbReference>
<dbReference type="GO" id="GO:0043709">
    <property type="term" value="P:cell adhesion involved in single-species biofilm formation"/>
    <property type="evidence" value="ECO:0007669"/>
    <property type="project" value="TreeGrafter"/>
</dbReference>
<dbReference type="InterPro" id="IPR000160">
    <property type="entry name" value="GGDEF_dom"/>
</dbReference>
<dbReference type="NCBIfam" id="TIGR00254">
    <property type="entry name" value="GGDEF"/>
    <property type="match status" value="1"/>
</dbReference>
<organism evidence="5 6">
    <name type="scientific">Desulfosarcina alkanivorans</name>
    <dbReference type="NCBI Taxonomy" id="571177"/>
    <lineage>
        <taxon>Bacteria</taxon>
        <taxon>Pseudomonadati</taxon>
        <taxon>Thermodesulfobacteriota</taxon>
        <taxon>Desulfobacteria</taxon>
        <taxon>Desulfobacterales</taxon>
        <taxon>Desulfosarcinaceae</taxon>
        <taxon>Desulfosarcina</taxon>
    </lineage>
</organism>
<dbReference type="InterPro" id="IPR043128">
    <property type="entry name" value="Rev_trsase/Diguanyl_cyclase"/>
</dbReference>
<dbReference type="GO" id="GO:0005886">
    <property type="term" value="C:plasma membrane"/>
    <property type="evidence" value="ECO:0007669"/>
    <property type="project" value="TreeGrafter"/>
</dbReference>
<name>A0A5K7YSM3_9BACT</name>
<evidence type="ECO:0000256" key="3">
    <source>
        <dbReference type="SAM" id="Phobius"/>
    </source>
</evidence>
<dbReference type="Gene3D" id="3.30.70.270">
    <property type="match status" value="1"/>
</dbReference>
<evidence type="ECO:0000256" key="1">
    <source>
        <dbReference type="ARBA" id="ARBA00012528"/>
    </source>
</evidence>
<evidence type="ECO:0000259" key="4">
    <source>
        <dbReference type="SMART" id="SM00267"/>
    </source>
</evidence>
<dbReference type="PANTHER" id="PTHR45138:SF9">
    <property type="entry name" value="DIGUANYLATE CYCLASE DGCM-RELATED"/>
    <property type="match status" value="1"/>
</dbReference>
<feature type="transmembrane region" description="Helical" evidence="3">
    <location>
        <begin position="22"/>
        <end position="44"/>
    </location>
</feature>
<dbReference type="EC" id="2.7.7.65" evidence="1"/>
<dbReference type="InterPro" id="IPR029787">
    <property type="entry name" value="Nucleotide_cyclase"/>
</dbReference>
<dbReference type="CDD" id="cd01949">
    <property type="entry name" value="GGDEF"/>
    <property type="match status" value="1"/>
</dbReference>
<evidence type="ECO:0000256" key="2">
    <source>
        <dbReference type="ARBA" id="ARBA00034247"/>
    </source>
</evidence>
<dbReference type="PANTHER" id="PTHR45138">
    <property type="entry name" value="REGULATORY COMPONENTS OF SENSORY TRANSDUCTION SYSTEM"/>
    <property type="match status" value="1"/>
</dbReference>
<keyword evidence="3" id="KW-0812">Transmembrane</keyword>
<dbReference type="AlphaFoldDB" id="A0A5K7YSM3"/>
<gene>
    <name evidence="5" type="ORF">DSCA_15770</name>
</gene>
<protein>
    <recommendedName>
        <fullName evidence="1">diguanylate cyclase</fullName>
        <ecNumber evidence="1">2.7.7.65</ecNumber>
    </recommendedName>
</protein>
<comment type="catalytic activity">
    <reaction evidence="2">
        <text>2 GTP = 3',3'-c-di-GMP + 2 diphosphate</text>
        <dbReference type="Rhea" id="RHEA:24898"/>
        <dbReference type="ChEBI" id="CHEBI:33019"/>
        <dbReference type="ChEBI" id="CHEBI:37565"/>
        <dbReference type="ChEBI" id="CHEBI:58805"/>
        <dbReference type="EC" id="2.7.7.65"/>
    </reaction>
</comment>
<dbReference type="EMBL" id="AP021874">
    <property type="protein sequence ID" value="BBO67647.1"/>
    <property type="molecule type" value="Genomic_DNA"/>
</dbReference>
<keyword evidence="3" id="KW-0472">Membrane</keyword>
<sequence length="161" mass="18134">MAFHAGLGIVAKIYLEDLRRPFIRTALITYAGAFALVLLSGLIMRRTVSPLVAKLENQHSELENKNKYLHKLATTDSLTNLYNRQHFNEHLEYGIRRAERYNQNVSLILFDIDHFKQINDTIVGPAEPGGGSVLQPGSDAGDMLSLETGRIQFIFAWHSLP</sequence>
<keyword evidence="6" id="KW-1185">Reference proteome</keyword>
<dbReference type="KEGG" id="dalk:DSCA_15770"/>
<dbReference type="GO" id="GO:1902201">
    <property type="term" value="P:negative regulation of bacterial-type flagellum-dependent cell motility"/>
    <property type="evidence" value="ECO:0007669"/>
    <property type="project" value="TreeGrafter"/>
</dbReference>
<feature type="domain" description="GGDEF" evidence="4">
    <location>
        <begin position="62"/>
        <end position="156"/>
    </location>
</feature>
<proteinExistence type="predicted"/>
<dbReference type="Proteomes" id="UP000427906">
    <property type="component" value="Chromosome"/>
</dbReference>